<dbReference type="EMBL" id="CM034387">
    <property type="protein sequence ID" value="KAJ0183835.1"/>
    <property type="molecule type" value="Genomic_DNA"/>
</dbReference>
<dbReference type="Proteomes" id="UP000824533">
    <property type="component" value="Linkage Group LG01"/>
</dbReference>
<name>A0ACC1DJ65_9NEOP</name>
<sequence length="202" mass="23882">MICSRCRRFLRRNEGLKCATCESKYHINCVAESHKDHQESAAGDRGYQWKCFLCQNYGKTLQAEKSEYKGNAHLFSAITSLGEKFELVNKLQLPKINSDLTHIKTITDSLMKQNTDIIHKIDDIDAILKNKEKKDYEFFQSYRKRNIKLNSNSNNLTSNEFRSILPNTEKPLRYRTRRRSYVLNKMFRLLNRNLTKHVSRRN</sequence>
<comment type="caution">
    <text evidence="1">The sequence shown here is derived from an EMBL/GenBank/DDBJ whole genome shotgun (WGS) entry which is preliminary data.</text>
</comment>
<organism evidence="1 2">
    <name type="scientific">Dendrolimus kikuchii</name>
    <dbReference type="NCBI Taxonomy" id="765133"/>
    <lineage>
        <taxon>Eukaryota</taxon>
        <taxon>Metazoa</taxon>
        <taxon>Ecdysozoa</taxon>
        <taxon>Arthropoda</taxon>
        <taxon>Hexapoda</taxon>
        <taxon>Insecta</taxon>
        <taxon>Pterygota</taxon>
        <taxon>Neoptera</taxon>
        <taxon>Endopterygota</taxon>
        <taxon>Lepidoptera</taxon>
        <taxon>Glossata</taxon>
        <taxon>Ditrysia</taxon>
        <taxon>Bombycoidea</taxon>
        <taxon>Lasiocampidae</taxon>
        <taxon>Dendrolimus</taxon>
    </lineage>
</organism>
<gene>
    <name evidence="1" type="ORF">K1T71_000258</name>
</gene>
<evidence type="ECO:0000313" key="2">
    <source>
        <dbReference type="Proteomes" id="UP000824533"/>
    </source>
</evidence>
<reference evidence="1 2" key="1">
    <citation type="journal article" date="2021" name="Front. Genet.">
        <title>Chromosome-Level Genome Assembly Reveals Significant Gene Expansion in the Toll and IMD Signaling Pathways of Dendrolimus kikuchii.</title>
        <authorList>
            <person name="Zhou J."/>
            <person name="Wu P."/>
            <person name="Xiong Z."/>
            <person name="Liu N."/>
            <person name="Zhao N."/>
            <person name="Ji M."/>
            <person name="Qiu Y."/>
            <person name="Yang B."/>
        </authorList>
    </citation>
    <scope>NUCLEOTIDE SEQUENCE [LARGE SCALE GENOMIC DNA]</scope>
    <source>
        <strain evidence="1">Ann1</strain>
    </source>
</reference>
<protein>
    <submittedName>
        <fullName evidence="1">Uncharacterized protein</fullName>
    </submittedName>
</protein>
<keyword evidence="2" id="KW-1185">Reference proteome</keyword>
<evidence type="ECO:0000313" key="1">
    <source>
        <dbReference type="EMBL" id="KAJ0183835.1"/>
    </source>
</evidence>
<proteinExistence type="predicted"/>
<accession>A0ACC1DJ65</accession>